<dbReference type="EMBL" id="JAULSV010000005">
    <property type="protein sequence ID" value="KAK0644031.1"/>
    <property type="molecule type" value="Genomic_DNA"/>
</dbReference>
<keyword evidence="3" id="KW-1185">Reference proteome</keyword>
<name>A0AA40CM41_9PEZI</name>
<feature type="compositionally biased region" description="Basic residues" evidence="1">
    <location>
        <begin position="181"/>
        <end position="190"/>
    </location>
</feature>
<protein>
    <submittedName>
        <fullName evidence="2">Uncharacterized protein</fullName>
    </submittedName>
</protein>
<evidence type="ECO:0000256" key="1">
    <source>
        <dbReference type="SAM" id="MobiDB-lite"/>
    </source>
</evidence>
<accession>A0AA40CM41</accession>
<dbReference type="Proteomes" id="UP001174936">
    <property type="component" value="Unassembled WGS sequence"/>
</dbReference>
<evidence type="ECO:0000313" key="2">
    <source>
        <dbReference type="EMBL" id="KAK0644031.1"/>
    </source>
</evidence>
<feature type="region of interest" description="Disordered" evidence="1">
    <location>
        <begin position="239"/>
        <end position="273"/>
    </location>
</feature>
<feature type="region of interest" description="Disordered" evidence="1">
    <location>
        <begin position="152"/>
        <end position="213"/>
    </location>
</feature>
<sequence>MWSDAFSPAFASADLVDGPYRHRRRRLDACHSPYPTECYPSRSSRCPVFASAEARAATASAEWWSVGSTAQSCNCRRDASATNARQAAGACAAGTTTALFRIAGRCRTHHRRHTDAHRASESDLQQLTDLALGCSNCLSCLPRGVVELPTKANGPSNCQEAQHETRGAIGPPRRFSGNNKARNRLPRRSHISTERATDGTASGHDARSRAAGQRSTVGINQYIWLADISPSSTIISTRSAQSIVPRATPQNASPPRRDRVGDGRRPPFPPWRPNLRISIRPIRQILAQLQHHHYCRGANQSRCVI</sequence>
<dbReference type="AlphaFoldDB" id="A0AA40CM41"/>
<evidence type="ECO:0000313" key="3">
    <source>
        <dbReference type="Proteomes" id="UP001174936"/>
    </source>
</evidence>
<comment type="caution">
    <text evidence="2">The sequence shown here is derived from an EMBL/GenBank/DDBJ whole genome shotgun (WGS) entry which is preliminary data.</text>
</comment>
<organism evidence="2 3">
    <name type="scientific">Cercophora newfieldiana</name>
    <dbReference type="NCBI Taxonomy" id="92897"/>
    <lineage>
        <taxon>Eukaryota</taxon>
        <taxon>Fungi</taxon>
        <taxon>Dikarya</taxon>
        <taxon>Ascomycota</taxon>
        <taxon>Pezizomycotina</taxon>
        <taxon>Sordariomycetes</taxon>
        <taxon>Sordariomycetidae</taxon>
        <taxon>Sordariales</taxon>
        <taxon>Lasiosphaeriaceae</taxon>
        <taxon>Cercophora</taxon>
    </lineage>
</organism>
<reference evidence="2" key="1">
    <citation type="submission" date="2023-06" db="EMBL/GenBank/DDBJ databases">
        <title>Genome-scale phylogeny and comparative genomics of the fungal order Sordariales.</title>
        <authorList>
            <consortium name="Lawrence Berkeley National Laboratory"/>
            <person name="Hensen N."/>
            <person name="Bonometti L."/>
            <person name="Westerberg I."/>
            <person name="Brannstrom I.O."/>
            <person name="Guillou S."/>
            <person name="Cros-Aarteil S."/>
            <person name="Calhoun S."/>
            <person name="Haridas S."/>
            <person name="Kuo A."/>
            <person name="Mondo S."/>
            <person name="Pangilinan J."/>
            <person name="Riley R."/>
            <person name="Labutti K."/>
            <person name="Andreopoulos B."/>
            <person name="Lipzen A."/>
            <person name="Chen C."/>
            <person name="Yanf M."/>
            <person name="Daum C."/>
            <person name="Ng V."/>
            <person name="Clum A."/>
            <person name="Steindorff A."/>
            <person name="Ohm R."/>
            <person name="Martin F."/>
            <person name="Silar P."/>
            <person name="Natvig D."/>
            <person name="Lalanne C."/>
            <person name="Gautier V."/>
            <person name="Ament-Velasquez S.L."/>
            <person name="Kruys A."/>
            <person name="Hutchinson M.I."/>
            <person name="Powell A.J."/>
            <person name="Barry K."/>
            <person name="Miller A.N."/>
            <person name="Grigoriev I.V."/>
            <person name="Debuchy R."/>
            <person name="Gladieux P."/>
            <person name="Thoren M.H."/>
            <person name="Johannesson H."/>
        </authorList>
    </citation>
    <scope>NUCLEOTIDE SEQUENCE</scope>
    <source>
        <strain evidence="2">SMH2532-1</strain>
    </source>
</reference>
<gene>
    <name evidence="2" type="ORF">B0T16DRAFT_192101</name>
</gene>
<proteinExistence type="predicted"/>
<feature type="compositionally biased region" description="Basic and acidic residues" evidence="1">
    <location>
        <begin position="255"/>
        <end position="265"/>
    </location>
</feature>